<sequence>MQIVLDQCVTPKKAIDLLPHLFERKLEDHAIFMALGEGIAHIHCLEAKGRIRKTRQGDHFLYQTIQ</sequence>
<protein>
    <recommendedName>
        <fullName evidence="1">Metallo-beta-lactamase-like C-terminal domain-containing protein</fullName>
    </recommendedName>
</protein>
<name>A0A382VKI1_9ZZZZ</name>
<reference evidence="2" key="1">
    <citation type="submission" date="2018-05" db="EMBL/GenBank/DDBJ databases">
        <authorList>
            <person name="Lanie J.A."/>
            <person name="Ng W.-L."/>
            <person name="Kazmierczak K.M."/>
            <person name="Andrzejewski T.M."/>
            <person name="Davidsen T.M."/>
            <person name="Wayne K.J."/>
            <person name="Tettelin H."/>
            <person name="Glass J.I."/>
            <person name="Rusch D."/>
            <person name="Podicherti R."/>
            <person name="Tsui H.-C.T."/>
            <person name="Winkler M.E."/>
        </authorList>
    </citation>
    <scope>NUCLEOTIDE SEQUENCE</scope>
</reference>
<evidence type="ECO:0000313" key="2">
    <source>
        <dbReference type="EMBL" id="SVD47032.1"/>
    </source>
</evidence>
<accession>A0A382VKI1</accession>
<dbReference type="EMBL" id="UINC01152708">
    <property type="protein sequence ID" value="SVD47032.1"/>
    <property type="molecule type" value="Genomic_DNA"/>
</dbReference>
<dbReference type="Pfam" id="PF21221">
    <property type="entry name" value="B_lactamase-like_C"/>
    <property type="match status" value="1"/>
</dbReference>
<dbReference type="Gene3D" id="1.10.10.10">
    <property type="entry name" value="Winged helix-like DNA-binding domain superfamily/Winged helix DNA-binding domain"/>
    <property type="match status" value="1"/>
</dbReference>
<dbReference type="AlphaFoldDB" id="A0A382VKI1"/>
<organism evidence="2">
    <name type="scientific">marine metagenome</name>
    <dbReference type="NCBI Taxonomy" id="408172"/>
    <lineage>
        <taxon>unclassified sequences</taxon>
        <taxon>metagenomes</taxon>
        <taxon>ecological metagenomes</taxon>
    </lineage>
</organism>
<proteinExistence type="predicted"/>
<evidence type="ECO:0000259" key="1">
    <source>
        <dbReference type="Pfam" id="PF21221"/>
    </source>
</evidence>
<dbReference type="InterPro" id="IPR036388">
    <property type="entry name" value="WH-like_DNA-bd_sf"/>
</dbReference>
<gene>
    <name evidence="2" type="ORF">METZ01_LOCUS399886</name>
</gene>
<feature type="domain" description="Metallo-beta-lactamase-like C-terminal" evidence="1">
    <location>
        <begin position="8"/>
        <end position="51"/>
    </location>
</feature>
<dbReference type="InterPro" id="IPR048933">
    <property type="entry name" value="B_lactamase-like_C"/>
</dbReference>